<feature type="non-terminal residue" evidence="1">
    <location>
        <position position="1"/>
    </location>
</feature>
<dbReference type="VEuPathDB" id="ToxoDB:TGBR9_385370"/>
<evidence type="ECO:0000313" key="2">
    <source>
        <dbReference type="Proteomes" id="UP000244488"/>
    </source>
</evidence>
<dbReference type="AlphaFoldDB" id="A0A2T6ID65"/>
<accession>A0A2T6ID65</accession>
<protein>
    <submittedName>
        <fullName evidence="1">Uncharacterized protein</fullName>
    </submittedName>
</protein>
<proteinExistence type="predicted"/>
<dbReference type="EMBL" id="AFHV02004103">
    <property type="protein sequence ID" value="PUA83280.1"/>
    <property type="molecule type" value="Genomic_DNA"/>
</dbReference>
<dbReference type="Proteomes" id="UP000244488">
    <property type="component" value="Unassembled WGS sequence"/>
</dbReference>
<reference evidence="1 2" key="1">
    <citation type="journal article" date="2016" name="Nat. Commun.">
        <title>Local admixture of amplified and diversified secreted pathogenesis determinants shapes mosaic Toxoplasma gondii genomes.</title>
        <authorList>
            <person name="Lorenzi H."/>
            <person name="Khan A."/>
            <person name="Behnke M.S."/>
            <person name="Namasivayam S."/>
            <person name="Swapna L.S."/>
            <person name="Hadjithomas M."/>
            <person name="Karamycheva S."/>
            <person name="Pinney D."/>
            <person name="Brunk B.P."/>
            <person name="Ajioka J.W."/>
            <person name="Ajzenberg D."/>
            <person name="Boothroyd J.C."/>
            <person name="Boyle J.P."/>
            <person name="Darde M.L."/>
            <person name="Diaz-Miranda M.A."/>
            <person name="Dubey J.P."/>
            <person name="Fritz H.M."/>
            <person name="Gennari S.M."/>
            <person name="Gregory B.D."/>
            <person name="Kim K."/>
            <person name="Saeij J.P."/>
            <person name="Su C."/>
            <person name="White M.W."/>
            <person name="Zhu X.Q."/>
            <person name="Howe D.K."/>
            <person name="Rosenthal B.M."/>
            <person name="Grigg M.E."/>
            <person name="Parkinson J."/>
            <person name="Liu L."/>
            <person name="Kissinger J.C."/>
            <person name="Roos D.S."/>
            <person name="Sibley L.D."/>
        </authorList>
    </citation>
    <scope>NUCLEOTIDE SEQUENCE [LARGE SCALE GENOMIC DNA]</scope>
    <source>
        <strain evidence="1 2">TgCATBr9</strain>
    </source>
</reference>
<sequence length="84" mass="8957">VTAKQCGTSAAKTSLHCFSAAGATRSGMSLGVGRRRQATFLASLSIPTSRKRASTSATTAPTRHCMYARPTWKIEMKTATFNMS</sequence>
<name>A0A2T6ID65_TOXGO</name>
<feature type="non-terminal residue" evidence="1">
    <location>
        <position position="84"/>
    </location>
</feature>
<comment type="caution">
    <text evidence="1">The sequence shown here is derived from an EMBL/GenBank/DDBJ whole genome shotgun (WGS) entry which is preliminary data.</text>
</comment>
<gene>
    <name evidence="1" type="ORF">TGBR9_385370</name>
</gene>
<evidence type="ECO:0000313" key="1">
    <source>
        <dbReference type="EMBL" id="PUA83280.1"/>
    </source>
</evidence>
<organism evidence="1 2">
    <name type="scientific">Toxoplasma gondii TgCATBr9</name>
    <dbReference type="NCBI Taxonomy" id="943120"/>
    <lineage>
        <taxon>Eukaryota</taxon>
        <taxon>Sar</taxon>
        <taxon>Alveolata</taxon>
        <taxon>Apicomplexa</taxon>
        <taxon>Conoidasida</taxon>
        <taxon>Coccidia</taxon>
        <taxon>Eucoccidiorida</taxon>
        <taxon>Eimeriorina</taxon>
        <taxon>Sarcocystidae</taxon>
        <taxon>Toxoplasma</taxon>
    </lineage>
</organism>